<gene>
    <name evidence="6" type="ORF">ABID24_000650</name>
</gene>
<dbReference type="Pfam" id="PF03466">
    <property type="entry name" value="LysR_substrate"/>
    <property type="match status" value="1"/>
</dbReference>
<evidence type="ECO:0000313" key="7">
    <source>
        <dbReference type="Proteomes" id="UP001549106"/>
    </source>
</evidence>
<sequence length="315" mass="36206">MDLRQLEYIVQIAEENNITRAAEKLYITQSALNQQLLKLEKELGVPLFHRSRTDWHPTEAGEIYLSAARKMLQMKKDTYYRIHDLAEIQKGQLSVGFTPGRGIIMFSHIYPRFHRMYPGITVIPRELSVQKQQSLLLSGSLDLGFVTLTPSQQKASLTYINLSEERILAGVPLRHPVATPLDSSDGTPVADMTDMSSELQELDLYRLREEPFVLTYQESTLREMTDQIFKKAGFTPHVLFETSNNATIATMIHAEMCCGLIPEYYARNSPYGIRYFTLPDNPAWNIMACCHKNRYISKSTRDFIALAEEFWKKEL</sequence>
<keyword evidence="7" id="KW-1185">Reference proteome</keyword>
<protein>
    <submittedName>
        <fullName evidence="6">DNA-binding transcriptional LysR family regulator</fullName>
    </submittedName>
</protein>
<feature type="domain" description="HTH lysR-type" evidence="5">
    <location>
        <begin position="1"/>
        <end position="58"/>
    </location>
</feature>
<dbReference type="PANTHER" id="PTHR30346">
    <property type="entry name" value="TRANSCRIPTIONAL DUAL REGULATOR HCAR-RELATED"/>
    <property type="match status" value="1"/>
</dbReference>
<dbReference type="InterPro" id="IPR036390">
    <property type="entry name" value="WH_DNA-bd_sf"/>
</dbReference>
<dbReference type="Pfam" id="PF00126">
    <property type="entry name" value="HTH_1"/>
    <property type="match status" value="1"/>
</dbReference>
<evidence type="ECO:0000259" key="5">
    <source>
        <dbReference type="PROSITE" id="PS50931"/>
    </source>
</evidence>
<dbReference type="SUPFAM" id="SSF53850">
    <property type="entry name" value="Periplasmic binding protein-like II"/>
    <property type="match status" value="1"/>
</dbReference>
<accession>A0ABV2LYX9</accession>
<organism evidence="6 7">
    <name type="scientific">Blautia caecimuris</name>
    <dbReference type="NCBI Taxonomy" id="1796615"/>
    <lineage>
        <taxon>Bacteria</taxon>
        <taxon>Bacillati</taxon>
        <taxon>Bacillota</taxon>
        <taxon>Clostridia</taxon>
        <taxon>Lachnospirales</taxon>
        <taxon>Lachnospiraceae</taxon>
        <taxon>Blautia</taxon>
    </lineage>
</organism>
<dbReference type="Proteomes" id="UP001549106">
    <property type="component" value="Unassembled WGS sequence"/>
</dbReference>
<dbReference type="EMBL" id="JBEPMJ010000003">
    <property type="protein sequence ID" value="MET3749423.1"/>
    <property type="molecule type" value="Genomic_DNA"/>
</dbReference>
<dbReference type="InterPro" id="IPR000847">
    <property type="entry name" value="LysR_HTH_N"/>
</dbReference>
<evidence type="ECO:0000256" key="1">
    <source>
        <dbReference type="ARBA" id="ARBA00009437"/>
    </source>
</evidence>
<comment type="similarity">
    <text evidence="1">Belongs to the LysR transcriptional regulatory family.</text>
</comment>
<reference evidence="6 7" key="1">
    <citation type="submission" date="2024-06" db="EMBL/GenBank/DDBJ databases">
        <title>Genomic Encyclopedia of Type Strains, Phase IV (KMG-IV): sequencing the most valuable type-strain genomes for metagenomic binning, comparative biology and taxonomic classification.</title>
        <authorList>
            <person name="Goeker M."/>
        </authorList>
    </citation>
    <scope>NUCLEOTIDE SEQUENCE [LARGE SCALE GENOMIC DNA]</scope>
    <source>
        <strain evidence="6 7">DSM 29492</strain>
    </source>
</reference>
<evidence type="ECO:0000313" key="6">
    <source>
        <dbReference type="EMBL" id="MET3749423.1"/>
    </source>
</evidence>
<comment type="caution">
    <text evidence="6">The sequence shown here is derived from an EMBL/GenBank/DDBJ whole genome shotgun (WGS) entry which is preliminary data.</text>
</comment>
<keyword evidence="3 6" id="KW-0238">DNA-binding</keyword>
<proteinExistence type="inferred from homology"/>
<dbReference type="SUPFAM" id="SSF46785">
    <property type="entry name" value="Winged helix' DNA-binding domain"/>
    <property type="match status" value="1"/>
</dbReference>
<evidence type="ECO:0000256" key="4">
    <source>
        <dbReference type="ARBA" id="ARBA00023163"/>
    </source>
</evidence>
<keyword evidence="2" id="KW-0805">Transcription regulation</keyword>
<dbReference type="PANTHER" id="PTHR30346:SF28">
    <property type="entry name" value="HTH-TYPE TRANSCRIPTIONAL REGULATOR CYNR"/>
    <property type="match status" value="1"/>
</dbReference>
<evidence type="ECO:0000256" key="2">
    <source>
        <dbReference type="ARBA" id="ARBA00023015"/>
    </source>
</evidence>
<evidence type="ECO:0000256" key="3">
    <source>
        <dbReference type="ARBA" id="ARBA00023125"/>
    </source>
</evidence>
<dbReference type="PROSITE" id="PS50931">
    <property type="entry name" value="HTH_LYSR"/>
    <property type="match status" value="1"/>
</dbReference>
<dbReference type="InterPro" id="IPR036388">
    <property type="entry name" value="WH-like_DNA-bd_sf"/>
</dbReference>
<dbReference type="Gene3D" id="1.10.10.10">
    <property type="entry name" value="Winged helix-like DNA-binding domain superfamily/Winged helix DNA-binding domain"/>
    <property type="match status" value="1"/>
</dbReference>
<dbReference type="CDD" id="cd05466">
    <property type="entry name" value="PBP2_LTTR_substrate"/>
    <property type="match status" value="1"/>
</dbReference>
<keyword evidence="4" id="KW-0804">Transcription</keyword>
<dbReference type="PRINTS" id="PR00039">
    <property type="entry name" value="HTHLYSR"/>
</dbReference>
<dbReference type="InterPro" id="IPR005119">
    <property type="entry name" value="LysR_subst-bd"/>
</dbReference>
<dbReference type="RefSeq" id="WP_257464004.1">
    <property type="nucleotide sequence ID" value="NZ_JANJZT010000003.1"/>
</dbReference>
<dbReference type="Gene3D" id="3.40.190.290">
    <property type="match status" value="1"/>
</dbReference>
<dbReference type="GO" id="GO:0003677">
    <property type="term" value="F:DNA binding"/>
    <property type="evidence" value="ECO:0007669"/>
    <property type="project" value="UniProtKB-KW"/>
</dbReference>
<name>A0ABV2LYX9_9FIRM</name>